<evidence type="ECO:0000313" key="1">
    <source>
        <dbReference type="EMBL" id="PFE06792.1"/>
    </source>
</evidence>
<proteinExistence type="predicted"/>
<sequence length="404" mass="47241">MAKNLITVHTNSGETKLIDTIISLKKGIWYWKYILLSTKINKERLLEALPIFEFKKLSEERDVEEAFPPFQITDNELVRVASEMLKQMRGIQEHNPNTGNPIDDCMISLDAYIREAHKRLQETVTAIIQSIRLPDLTKSITRLNDQHVKLFSDINHMLRDITPIFQGIASSMNEITSTIKASFNNVYETMRDLNISELLSQAEQKCLEALEHFVKQGWFIFLDFKTLDLLDFFYIETETGEIVLETKQLLLYYTPELLERKINQWEIYLENRYPIVKEAALAHLSGNYYVSVPLFTIHSEGIIRESFPKKWMKQSTIRESMEKAIQQRVSNEELMSIVQIYLQKEIFRSIGEDVETFSRNQVVHGVDLKYATMEHSLRAFLFFDTLVRCIYETNLFNTSEPLAK</sequence>
<reference evidence="1 2" key="1">
    <citation type="submission" date="2017-09" db="EMBL/GenBank/DDBJ databases">
        <title>Large-scale bioinformatics analysis of Bacillus genomes uncovers conserved roles of natural products in bacterial physiology.</title>
        <authorList>
            <consortium name="Agbiome Team Llc"/>
            <person name="Bleich R.M."/>
            <person name="Grubbs K.J."/>
            <person name="Santa Maria K.C."/>
            <person name="Allen S.E."/>
            <person name="Farag S."/>
            <person name="Shank E.A."/>
            <person name="Bowers A."/>
        </authorList>
    </citation>
    <scope>NUCLEOTIDE SEQUENCE [LARGE SCALE GENOMIC DNA]</scope>
    <source>
        <strain evidence="1 2">AFS022681</strain>
    </source>
</reference>
<name>A0A2A8ZRU6_BACCE</name>
<accession>A0A2A8ZRU6</accession>
<dbReference type="Proteomes" id="UP000220032">
    <property type="component" value="Unassembled WGS sequence"/>
</dbReference>
<protein>
    <recommendedName>
        <fullName evidence="3">DUF4209 domain-containing protein</fullName>
    </recommendedName>
</protein>
<evidence type="ECO:0000313" key="2">
    <source>
        <dbReference type="Proteomes" id="UP000220032"/>
    </source>
</evidence>
<gene>
    <name evidence="1" type="ORF">CN307_32400</name>
</gene>
<evidence type="ECO:0008006" key="3">
    <source>
        <dbReference type="Google" id="ProtNLM"/>
    </source>
</evidence>
<dbReference type="EMBL" id="NTRR01000102">
    <property type="protein sequence ID" value="PFE06792.1"/>
    <property type="molecule type" value="Genomic_DNA"/>
</dbReference>
<organism evidence="1 2">
    <name type="scientific">Bacillus cereus</name>
    <dbReference type="NCBI Taxonomy" id="1396"/>
    <lineage>
        <taxon>Bacteria</taxon>
        <taxon>Bacillati</taxon>
        <taxon>Bacillota</taxon>
        <taxon>Bacilli</taxon>
        <taxon>Bacillales</taxon>
        <taxon>Bacillaceae</taxon>
        <taxon>Bacillus</taxon>
        <taxon>Bacillus cereus group</taxon>
    </lineage>
</organism>
<comment type="caution">
    <text evidence="1">The sequence shown here is derived from an EMBL/GenBank/DDBJ whole genome shotgun (WGS) entry which is preliminary data.</text>
</comment>
<dbReference type="AlphaFoldDB" id="A0A2A8ZRU6"/>
<dbReference type="RefSeq" id="WP_064472751.1">
    <property type="nucleotide sequence ID" value="NZ_NTRR01000102.1"/>
</dbReference>